<protein>
    <submittedName>
        <fullName evidence="2">Calpain family cysteine protease</fullName>
    </submittedName>
</protein>
<dbReference type="RefSeq" id="XP_001023959.1">
    <property type="nucleotide sequence ID" value="XM_001023959.1"/>
</dbReference>
<organism evidence="2 3">
    <name type="scientific">Tetrahymena thermophila (strain SB210)</name>
    <dbReference type="NCBI Taxonomy" id="312017"/>
    <lineage>
        <taxon>Eukaryota</taxon>
        <taxon>Sar</taxon>
        <taxon>Alveolata</taxon>
        <taxon>Ciliophora</taxon>
        <taxon>Intramacronucleata</taxon>
        <taxon>Oligohymenophorea</taxon>
        <taxon>Hymenostomatida</taxon>
        <taxon>Tetrahymenina</taxon>
        <taxon>Tetrahymenidae</taxon>
        <taxon>Tetrahymena</taxon>
    </lineage>
</organism>
<keyword evidence="2" id="KW-0645">Protease</keyword>
<dbReference type="SUPFAM" id="SSF82171">
    <property type="entry name" value="DPP6 N-terminal domain-like"/>
    <property type="match status" value="1"/>
</dbReference>
<feature type="chain" id="PRO_5003712491" evidence="1">
    <location>
        <begin position="23"/>
        <end position="1747"/>
    </location>
</feature>
<dbReference type="InParanoid" id="I7MA48"/>
<name>I7MA48_TETTS</name>
<reference evidence="3" key="1">
    <citation type="journal article" date="2006" name="PLoS Biol.">
        <title>Macronuclear genome sequence of the ciliate Tetrahymena thermophila, a model eukaryote.</title>
        <authorList>
            <person name="Eisen J.A."/>
            <person name="Coyne R.S."/>
            <person name="Wu M."/>
            <person name="Wu D."/>
            <person name="Thiagarajan M."/>
            <person name="Wortman J.R."/>
            <person name="Badger J.H."/>
            <person name="Ren Q."/>
            <person name="Amedeo P."/>
            <person name="Jones K.M."/>
            <person name="Tallon L.J."/>
            <person name="Delcher A.L."/>
            <person name="Salzberg S.L."/>
            <person name="Silva J.C."/>
            <person name="Haas B.J."/>
            <person name="Majoros W.H."/>
            <person name="Farzad M."/>
            <person name="Carlton J.M."/>
            <person name="Smith R.K. Jr."/>
            <person name="Garg J."/>
            <person name="Pearlman R.E."/>
            <person name="Karrer K.M."/>
            <person name="Sun L."/>
            <person name="Manning G."/>
            <person name="Elde N.C."/>
            <person name="Turkewitz A.P."/>
            <person name="Asai D.J."/>
            <person name="Wilkes D.E."/>
            <person name="Wang Y."/>
            <person name="Cai H."/>
            <person name="Collins K."/>
            <person name="Stewart B.A."/>
            <person name="Lee S.R."/>
            <person name="Wilamowska K."/>
            <person name="Weinberg Z."/>
            <person name="Ruzzo W.L."/>
            <person name="Wloga D."/>
            <person name="Gaertig J."/>
            <person name="Frankel J."/>
            <person name="Tsao C.-C."/>
            <person name="Gorovsky M.A."/>
            <person name="Keeling P.J."/>
            <person name="Waller R.F."/>
            <person name="Patron N.J."/>
            <person name="Cherry J.M."/>
            <person name="Stover N.A."/>
            <person name="Krieger C.J."/>
            <person name="del Toro C."/>
            <person name="Ryder H.F."/>
            <person name="Williamson S.C."/>
            <person name="Barbeau R.A."/>
            <person name="Hamilton E.P."/>
            <person name="Orias E."/>
        </authorList>
    </citation>
    <scope>NUCLEOTIDE SEQUENCE [LARGE SCALE GENOMIC DNA]</scope>
    <source>
        <strain evidence="3">SB210</strain>
    </source>
</reference>
<evidence type="ECO:0000313" key="3">
    <source>
        <dbReference type="Proteomes" id="UP000009168"/>
    </source>
</evidence>
<evidence type="ECO:0000256" key="1">
    <source>
        <dbReference type="SAM" id="SignalP"/>
    </source>
</evidence>
<keyword evidence="2" id="KW-0378">Hydrolase</keyword>
<dbReference type="GO" id="GO:0008233">
    <property type="term" value="F:peptidase activity"/>
    <property type="evidence" value="ECO:0007669"/>
    <property type="project" value="UniProtKB-KW"/>
</dbReference>
<feature type="signal peptide" evidence="1">
    <location>
        <begin position="1"/>
        <end position="22"/>
    </location>
</feature>
<proteinExistence type="predicted"/>
<dbReference type="HOGENOM" id="CLU_000949_0_0_1"/>
<dbReference type="KEGG" id="tet:TTHERM_00474760"/>
<gene>
    <name evidence="2" type="ORF">TTHERM_00474760</name>
</gene>
<keyword evidence="3" id="KW-1185">Reference proteome</keyword>
<dbReference type="GO" id="GO:0006508">
    <property type="term" value="P:proteolysis"/>
    <property type="evidence" value="ECO:0007669"/>
    <property type="project" value="UniProtKB-KW"/>
</dbReference>
<dbReference type="Gene3D" id="2.130.10.10">
    <property type="entry name" value="YVTN repeat-like/Quinoprotein amine dehydrogenase"/>
    <property type="match status" value="1"/>
</dbReference>
<evidence type="ECO:0000313" key="2">
    <source>
        <dbReference type="EMBL" id="EAS03714.1"/>
    </source>
</evidence>
<accession>I7MA48</accession>
<sequence length="1747" mass="199861">MVFQVKNLKYLLICLIIKVSFQSLDQIYSPFYLTKLDFSDTQNPLRIKLSSSCNLVFIATGYSGITISDRLLSGVLLSQKIGNQYINAFDVSRDCKYIFFGLQQQVQIFELVKIGDSNYQLIEISSQQFKSQVQSIILLETSQVLIACGSDGNVAAYDVSDIKNPLTIGNYNTGSTIIPQISSSIDELWLYVSCERLGTQIFQLSLVQDQQTLKRQIKFTLAAQGKGQFKGMISIATNNNSFIFQVDTWNGLFYANIQNLSSQTNNYPVDLSFNKFNFNQKASESIQSLALSQDNQLLFLGVRSEGMYVFDIRDLSNVQLFQQIQVDSHSLSIEFSADGNYLYFSNALSVFLFERTQVNLNDNFPNLFNIHQTKNEPMADIEYKWSCLIDSTNTYMLGAFDHDGMYIFPYYGDPYKLKVSTAIYYNVGTDSIIIDPQSQYMYVLSLNISKLITIFKISDPSNPNISLQNIQEVSSYTMDGFSFSEYMIFSSDRQFAIVTYETGMLLFDTSNPLQLKLLQYWQNPASLAGENQGAAITKDNKWIFGTVRFYGLYLLDASDKNNLKLVDQVNTLGGENIILSDILQYAYLIDGVRGFAIIDLSALPKIVIISRVPIQGYCNSGMLLQNDNFILTVQMDNGFVTLVDMRDKLNPFVLSSYSYGQEFATYLCGPKTGEYIFVTNPQRIIAIPLTSKVKIHTQANQVTIDKLTGQKTTVKINPQLGSNSSSDYTFYVGQTIELSFSVLYPFQSGMQVVDVFSYTQGQIASLPSYAFYDNFKKIISMYVDKQALGSQENSSNLNTVLIKTAFPLTSDLFVYQSEDGGINDLGITNEAQALQIFQFLISQKVIDSNYFVSTTFDSPCNFEFGDYLSTIMQSQNQQSNFGVISDQITEKVCLTLMRAYYINPIIFNVKPSLLVNFTNPQQYISSLSTDIIDCYLQVDKNSGRFVLKTYDRVITSISEQQDQIKIEGSLAAVNAVLQNQIMFANSTALFMDDDAQNSQQTLNLTLVDGVNYPLIINRPINKCKFITLKKKLKVNPEKTLQMQFDRQFPDSEVPIETQIYFEFASDTFIVEDSKQITYYIQYNDGNSYQNLTTSLWLQQSGSQLSYNGFASSSIYREVFTFKIIASDGYTQAEDYFTIKVYAIPFSLLFNILMKILGPLFAVLGLYQKRGLFLSMCFRRKVEYSSETIFNSQLYQKKIVILSDINIHSRIITNNIFSKIISCSKSNEKKSEISVQKDKSNQIMLLNFNQTQECRDRIINNQNFIFNKKQIEVVEQTKLLLVKTSQHYKRSFIEQRYLKESGGITMTQVVQDILQYNFLASPRIPNLTQQVYQSELINSNSRIHKAIHSQLSRQILNLDKRSLLIYECLQNIGKLSEYYTKNDWYKYIVNINYTDEINIKSECEQQNNVFPHLNLNIDMLVQILAKIGIISIDLNLQFTFGSLEKFVKEQELGINLRLIRDVIFADALGFCSYKPSPLQPSIGESIHLPPYSIKQVLAYQKVNYNFCIRPLIKLLNLEYQRYAAYENNKLPNWLSLDQKQGLLFFHGVPDISDSQEILIRIFDSEDYVIQQFLLKIEAQKITFPNNIANLSIPDEQEYISQVIGTQKDKNPTQSPNNYNQDYLKTSNPFFEDASQNLQQTFNIGIKFKDGKNERSTEQQDKPKLINNAQQIYKYQLRNKKNSTNLENQELITLSPLIKQYPAQILDTDSYLLTLSTSRNQRSKLLEIERTQENQDEIIEQKKELSSSQ</sequence>
<keyword evidence="1" id="KW-0732">Signal</keyword>
<dbReference type="InterPro" id="IPR015943">
    <property type="entry name" value="WD40/YVTN_repeat-like_dom_sf"/>
</dbReference>
<dbReference type="EMBL" id="GG662472">
    <property type="protein sequence ID" value="EAS03714.1"/>
    <property type="molecule type" value="Genomic_DNA"/>
</dbReference>
<dbReference type="GeneID" id="7841961"/>
<dbReference type="Proteomes" id="UP000009168">
    <property type="component" value="Unassembled WGS sequence"/>
</dbReference>